<accession>A0A498JNS2</accession>
<sequence>MVTRGSSFSMFRLAAFSLCSHRLTSVKSFFRSDQKLSFAEMTNPARLLFQNSGRVLDFSFKTQLESSRKTHLLP</sequence>
<name>A0A498JNS2_MALDO</name>
<proteinExistence type="predicted"/>
<reference evidence="1 2" key="1">
    <citation type="submission" date="2018-10" db="EMBL/GenBank/DDBJ databases">
        <title>A high-quality apple genome assembly.</title>
        <authorList>
            <person name="Hu J."/>
        </authorList>
    </citation>
    <scope>NUCLEOTIDE SEQUENCE [LARGE SCALE GENOMIC DNA]</scope>
    <source>
        <strain evidence="2">cv. HFTH1</strain>
        <tissue evidence="1">Young leaf</tissue>
    </source>
</reference>
<organism evidence="1 2">
    <name type="scientific">Malus domestica</name>
    <name type="common">Apple</name>
    <name type="synonym">Pyrus malus</name>
    <dbReference type="NCBI Taxonomy" id="3750"/>
    <lineage>
        <taxon>Eukaryota</taxon>
        <taxon>Viridiplantae</taxon>
        <taxon>Streptophyta</taxon>
        <taxon>Embryophyta</taxon>
        <taxon>Tracheophyta</taxon>
        <taxon>Spermatophyta</taxon>
        <taxon>Magnoliopsida</taxon>
        <taxon>eudicotyledons</taxon>
        <taxon>Gunneridae</taxon>
        <taxon>Pentapetalae</taxon>
        <taxon>rosids</taxon>
        <taxon>fabids</taxon>
        <taxon>Rosales</taxon>
        <taxon>Rosaceae</taxon>
        <taxon>Amygdaloideae</taxon>
        <taxon>Maleae</taxon>
        <taxon>Malus</taxon>
    </lineage>
</organism>
<evidence type="ECO:0000313" key="2">
    <source>
        <dbReference type="Proteomes" id="UP000290289"/>
    </source>
</evidence>
<keyword evidence="2" id="KW-1185">Reference proteome</keyword>
<dbReference type="EMBL" id="RDQH01000331">
    <property type="protein sequence ID" value="RXH97398.1"/>
    <property type="molecule type" value="Genomic_DNA"/>
</dbReference>
<gene>
    <name evidence="1" type="ORF">DVH24_007744</name>
</gene>
<dbReference type="AlphaFoldDB" id="A0A498JNS2"/>
<comment type="caution">
    <text evidence="1">The sequence shown here is derived from an EMBL/GenBank/DDBJ whole genome shotgun (WGS) entry which is preliminary data.</text>
</comment>
<protein>
    <submittedName>
        <fullName evidence="1">Uncharacterized protein</fullName>
    </submittedName>
</protein>
<evidence type="ECO:0000313" key="1">
    <source>
        <dbReference type="EMBL" id="RXH97398.1"/>
    </source>
</evidence>
<dbReference type="Proteomes" id="UP000290289">
    <property type="component" value="Chromosome 5"/>
</dbReference>